<keyword evidence="3" id="KW-1185">Reference proteome</keyword>
<accession>A0A9P4Y4R8</accession>
<protein>
    <submittedName>
        <fullName evidence="2">Uncharacterized protein</fullName>
    </submittedName>
</protein>
<name>A0A9P4Y4R8_CRYP1</name>
<feature type="region of interest" description="Disordered" evidence="1">
    <location>
        <begin position="61"/>
        <end position="85"/>
    </location>
</feature>
<evidence type="ECO:0000313" key="2">
    <source>
        <dbReference type="EMBL" id="KAF3766465.1"/>
    </source>
</evidence>
<evidence type="ECO:0000313" key="3">
    <source>
        <dbReference type="Proteomes" id="UP000803844"/>
    </source>
</evidence>
<dbReference type="Proteomes" id="UP000803844">
    <property type="component" value="Unassembled WGS sequence"/>
</dbReference>
<dbReference type="OrthoDB" id="1431934at2759"/>
<gene>
    <name evidence="2" type="ORF">M406DRAFT_346347</name>
</gene>
<feature type="compositionally biased region" description="Low complexity" evidence="1">
    <location>
        <begin position="61"/>
        <end position="70"/>
    </location>
</feature>
<evidence type="ECO:0000256" key="1">
    <source>
        <dbReference type="SAM" id="MobiDB-lite"/>
    </source>
</evidence>
<feature type="region of interest" description="Disordered" evidence="1">
    <location>
        <begin position="102"/>
        <end position="168"/>
    </location>
</feature>
<comment type="caution">
    <text evidence="2">The sequence shown here is derived from an EMBL/GenBank/DDBJ whole genome shotgun (WGS) entry which is preliminary data.</text>
</comment>
<dbReference type="AlphaFoldDB" id="A0A9P4Y4R8"/>
<dbReference type="GeneID" id="63839310"/>
<sequence>MSSNNGQKLIVFGLTFAQHDSRKMQQVLRHYNRLPGSPGSRALLFVELQKLAKELVANEASQKSQQQAQQLTDWMRNGGSFPLGEVPAPVNAAAFHHGAHLQGYRPTDHSQPEWNGNLGPGHFLDNAVAEDDGPEDDDHEDGSPQENDTSMDGAELFGMDFPWTGAHA</sequence>
<reference evidence="2" key="1">
    <citation type="journal article" date="2020" name="Phytopathology">
        <title>Genome sequence of the chestnut blight fungus Cryphonectria parasitica EP155: A fundamental resource for an archetypical invasive plant pathogen.</title>
        <authorList>
            <person name="Crouch J.A."/>
            <person name="Dawe A."/>
            <person name="Aerts A."/>
            <person name="Barry K."/>
            <person name="Churchill A.C.L."/>
            <person name="Grimwood J."/>
            <person name="Hillman B."/>
            <person name="Milgroom M.G."/>
            <person name="Pangilinan J."/>
            <person name="Smith M."/>
            <person name="Salamov A."/>
            <person name="Schmutz J."/>
            <person name="Yadav J."/>
            <person name="Grigoriev I.V."/>
            <person name="Nuss D."/>
        </authorList>
    </citation>
    <scope>NUCLEOTIDE SEQUENCE</scope>
    <source>
        <strain evidence="2">EP155</strain>
    </source>
</reference>
<proteinExistence type="predicted"/>
<dbReference type="RefSeq" id="XP_040777426.1">
    <property type="nucleotide sequence ID" value="XM_040922181.1"/>
</dbReference>
<dbReference type="EMBL" id="MU032347">
    <property type="protein sequence ID" value="KAF3766465.1"/>
    <property type="molecule type" value="Genomic_DNA"/>
</dbReference>
<organism evidence="2 3">
    <name type="scientific">Cryphonectria parasitica (strain ATCC 38755 / EP155)</name>
    <dbReference type="NCBI Taxonomy" id="660469"/>
    <lineage>
        <taxon>Eukaryota</taxon>
        <taxon>Fungi</taxon>
        <taxon>Dikarya</taxon>
        <taxon>Ascomycota</taxon>
        <taxon>Pezizomycotina</taxon>
        <taxon>Sordariomycetes</taxon>
        <taxon>Sordariomycetidae</taxon>
        <taxon>Diaporthales</taxon>
        <taxon>Cryphonectriaceae</taxon>
        <taxon>Cryphonectria-Endothia species complex</taxon>
        <taxon>Cryphonectria</taxon>
    </lineage>
</organism>
<feature type="compositionally biased region" description="Acidic residues" evidence="1">
    <location>
        <begin position="128"/>
        <end position="140"/>
    </location>
</feature>